<keyword evidence="1" id="KW-0238">DNA-binding</keyword>
<dbReference type="AlphaFoldDB" id="A0A6P5A370"/>
<evidence type="ECO:0000259" key="4">
    <source>
        <dbReference type="PROSITE" id="PS50118"/>
    </source>
</evidence>
<dbReference type="KEGG" id="bbel:109488003"/>
<feature type="DNA-binding region" description="HMG box" evidence="1">
    <location>
        <begin position="610"/>
        <end position="662"/>
    </location>
</feature>
<feature type="compositionally biased region" description="Acidic residues" evidence="3">
    <location>
        <begin position="453"/>
        <end position="468"/>
    </location>
</feature>
<gene>
    <name evidence="6" type="primary">LOC109488003</name>
</gene>
<dbReference type="InterPro" id="IPR009071">
    <property type="entry name" value="HMG_box_dom"/>
</dbReference>
<reference evidence="6" key="1">
    <citation type="submission" date="2025-08" db="UniProtKB">
        <authorList>
            <consortium name="RefSeq"/>
        </authorList>
    </citation>
    <scope>IDENTIFICATION</scope>
    <source>
        <tissue evidence="6">Gonad</tissue>
    </source>
</reference>
<dbReference type="InterPro" id="IPR036910">
    <property type="entry name" value="HMG_box_dom_sf"/>
</dbReference>
<evidence type="ECO:0000313" key="6">
    <source>
        <dbReference type="RefSeq" id="XP_019647705.1"/>
    </source>
</evidence>
<feature type="compositionally biased region" description="Acidic residues" evidence="3">
    <location>
        <begin position="553"/>
        <end position="563"/>
    </location>
</feature>
<accession>A0A6P5A370</accession>
<feature type="compositionally biased region" description="Basic and acidic residues" evidence="3">
    <location>
        <begin position="469"/>
        <end position="480"/>
    </location>
</feature>
<dbReference type="GeneID" id="109488003"/>
<evidence type="ECO:0000256" key="1">
    <source>
        <dbReference type="PROSITE-ProRule" id="PRU00267"/>
    </source>
</evidence>
<dbReference type="RefSeq" id="XP_019647705.1">
    <property type="nucleotide sequence ID" value="XM_019792146.1"/>
</dbReference>
<keyword evidence="2" id="KW-0175">Coiled coil</keyword>
<protein>
    <submittedName>
        <fullName evidence="6">Uncharacterized protein LOC109488003</fullName>
    </submittedName>
</protein>
<dbReference type="Gene3D" id="1.10.30.10">
    <property type="entry name" value="High mobility group box domain"/>
    <property type="match status" value="1"/>
</dbReference>
<evidence type="ECO:0000256" key="2">
    <source>
        <dbReference type="SAM" id="Coils"/>
    </source>
</evidence>
<proteinExistence type="predicted"/>
<feature type="compositionally biased region" description="Basic and acidic residues" evidence="3">
    <location>
        <begin position="518"/>
        <end position="535"/>
    </location>
</feature>
<feature type="compositionally biased region" description="Polar residues" evidence="3">
    <location>
        <begin position="117"/>
        <end position="146"/>
    </location>
</feature>
<evidence type="ECO:0000313" key="5">
    <source>
        <dbReference type="Proteomes" id="UP000515135"/>
    </source>
</evidence>
<dbReference type="Proteomes" id="UP000515135">
    <property type="component" value="Unplaced"/>
</dbReference>
<feature type="compositionally biased region" description="Acidic residues" evidence="3">
    <location>
        <begin position="481"/>
        <end position="491"/>
    </location>
</feature>
<feature type="coiled-coil region" evidence="2">
    <location>
        <begin position="686"/>
        <end position="726"/>
    </location>
</feature>
<feature type="compositionally biased region" description="Basic and acidic residues" evidence="3">
    <location>
        <begin position="275"/>
        <end position="288"/>
    </location>
</feature>
<dbReference type="GO" id="GO:0003677">
    <property type="term" value="F:DNA binding"/>
    <property type="evidence" value="ECO:0007669"/>
    <property type="project" value="UniProtKB-UniRule"/>
</dbReference>
<name>A0A6P5A370_BRABE</name>
<organism evidence="5 6">
    <name type="scientific">Branchiostoma belcheri</name>
    <name type="common">Amphioxus</name>
    <dbReference type="NCBI Taxonomy" id="7741"/>
    <lineage>
        <taxon>Eukaryota</taxon>
        <taxon>Metazoa</taxon>
        <taxon>Chordata</taxon>
        <taxon>Cephalochordata</taxon>
        <taxon>Leptocardii</taxon>
        <taxon>Amphioxiformes</taxon>
        <taxon>Branchiostomatidae</taxon>
        <taxon>Branchiostoma</taxon>
    </lineage>
</organism>
<feature type="compositionally biased region" description="Acidic residues" evidence="3">
    <location>
        <begin position="99"/>
        <end position="115"/>
    </location>
</feature>
<dbReference type="PROSITE" id="PS50118">
    <property type="entry name" value="HMG_BOX_2"/>
    <property type="match status" value="1"/>
</dbReference>
<feature type="compositionally biased region" description="Basic and acidic residues" evidence="3">
    <location>
        <begin position="341"/>
        <end position="378"/>
    </location>
</feature>
<feature type="compositionally biased region" description="Polar residues" evidence="3">
    <location>
        <begin position="290"/>
        <end position="305"/>
    </location>
</feature>
<feature type="region of interest" description="Disordered" evidence="3">
    <location>
        <begin position="1"/>
        <end position="599"/>
    </location>
</feature>
<sequence length="733" mass="80707">MAEERAGFGEVRTPSPSEMDVTGSNGQSFAADDTVSSWQTQKQPNSNGESGNGDQEEPSTYSGGPTVAKGGILTPSGDPENDNMTDASGDVSVAMVTRDEEDEPMEAVISEDDSSTEPRNGQNNEQAFPELDTSSAMQSEHNTDSNLEPEESSLDNFSHADVDITDGQDVASSEERETGRQSDNSNIPVVEPGGARDSSFEVIGEEEISRVRPVECFNSDMPTDMLGEYDSGIQQPVTPPTPLQDEDAPTPLQDEVMDTEELDEMLDSNSTGPSVDHDTQAPEVKVVEENASSAQDTDTHAISTEENYEEDLEEPAQPRADSPVPALGLVSYPDSEGEDNQSEKDVVTEDTETNKLQEEEGETSEERASPEKEDRIATEEPVETDASLPPDDHVTTDTDIPVAQEENETEEPVTSHYIAQEEKTDYVVEPDSQQNSEALPTILKAFASSDVPIEPDEEEVEESGTQDEADVHQDAERMETEEVVPNEEETGEQQTEHAEQTAELQEAETGNNEAESQENNKEEETERDEPEKVTEADSETAVVSKSPEKNEAEDGDWDIIDVTDEVKGEPDIITIDDDDEDAETKKVGTNKDEQAEAGVSTGKDFILKYEDVQKENPAMSLTELAAVLFKMWKELDDKEKQIYKDYYYSEKKVYEADSTSSPATEVKEEPVDEDSMEAFLKELQTEDDTDIQLDEAESSLQAIQNETEKELKLDEAESSLQAIQNKTEKELKC</sequence>
<feature type="compositionally biased region" description="Polar residues" evidence="3">
    <location>
        <begin position="22"/>
        <end position="63"/>
    </location>
</feature>
<feature type="compositionally biased region" description="Acidic residues" evidence="3">
    <location>
        <begin position="255"/>
        <end position="266"/>
    </location>
</feature>
<feature type="domain" description="HMG box" evidence="4">
    <location>
        <begin position="610"/>
        <end position="662"/>
    </location>
</feature>
<dbReference type="GO" id="GO:0005634">
    <property type="term" value="C:nucleus"/>
    <property type="evidence" value="ECO:0007669"/>
    <property type="project" value="UniProtKB-UniRule"/>
</dbReference>
<feature type="compositionally biased region" description="Basic and acidic residues" evidence="3">
    <location>
        <begin position="583"/>
        <end position="594"/>
    </location>
</feature>
<feature type="region of interest" description="Disordered" evidence="3">
    <location>
        <begin position="654"/>
        <end position="673"/>
    </location>
</feature>
<keyword evidence="5" id="KW-1185">Reference proteome</keyword>
<dbReference type="Pfam" id="PF00505">
    <property type="entry name" value="HMG_box"/>
    <property type="match status" value="1"/>
</dbReference>
<evidence type="ECO:0000256" key="3">
    <source>
        <dbReference type="SAM" id="MobiDB-lite"/>
    </source>
</evidence>
<keyword evidence="1" id="KW-0539">Nucleus</keyword>
<dbReference type="SUPFAM" id="SSF47095">
    <property type="entry name" value="HMG-box"/>
    <property type="match status" value="1"/>
</dbReference>
<feature type="compositionally biased region" description="Low complexity" evidence="3">
    <location>
        <begin position="501"/>
        <end position="514"/>
    </location>
</feature>